<dbReference type="EMBL" id="JAADYS010000915">
    <property type="protein sequence ID" value="KAF4466209.1"/>
    <property type="molecule type" value="Genomic_DNA"/>
</dbReference>
<dbReference type="AlphaFoldDB" id="A0A8H4LEU1"/>
<dbReference type="InterPro" id="IPR001810">
    <property type="entry name" value="F-box_dom"/>
</dbReference>
<evidence type="ECO:0000313" key="2">
    <source>
        <dbReference type="EMBL" id="KAF4466209.1"/>
    </source>
</evidence>
<dbReference type="OrthoDB" id="5050657at2759"/>
<gene>
    <name evidence="2" type="ORF">FALBO_6923</name>
</gene>
<dbReference type="SUPFAM" id="SSF52047">
    <property type="entry name" value="RNI-like"/>
    <property type="match status" value="1"/>
</dbReference>
<evidence type="ECO:0000259" key="1">
    <source>
        <dbReference type="PROSITE" id="PS50181"/>
    </source>
</evidence>
<reference evidence="2 3" key="1">
    <citation type="submission" date="2020-01" db="EMBL/GenBank/DDBJ databases">
        <title>Identification and distribution of gene clusters putatively required for synthesis of sphingolipid metabolism inhibitors in phylogenetically diverse species of the filamentous fungus Fusarium.</title>
        <authorList>
            <person name="Kim H.-S."/>
            <person name="Busman M."/>
            <person name="Brown D.W."/>
            <person name="Divon H."/>
            <person name="Uhlig S."/>
            <person name="Proctor R.H."/>
        </authorList>
    </citation>
    <scope>NUCLEOTIDE SEQUENCE [LARGE SCALE GENOMIC DNA]</scope>
    <source>
        <strain evidence="2 3">NRRL 20459</strain>
    </source>
</reference>
<sequence>MATPGSCHIGRLPPEILAKIGEYIDEADAKAITKVSLRMRGGFLSKAFRRVHFDDTTDLESQLREFLSDKGVTQRGVTEKGRLRRNIKVATIIAQDAQLQTYLSFAKPKALCVQINEALPSLVTEALSSMIYLSTLRLQADIFTDKQINQLLRELLNTDVLSRLGRLSISGPPRLVRAIIKGCDPSKLKALHMPGWVGSPEYRAARKHKWLEKLHLHYDRPGHEDLDSILERLIVDLDSCPTLKRFAVSLRHKQFDRSIPSYTTIPAWYNEILYYLMQWGGTVQEVWFLDEYPCSYSSNIGPNLDHSIYVDQHISIPPGSLLDPLC</sequence>
<comment type="caution">
    <text evidence="2">The sequence shown here is derived from an EMBL/GenBank/DDBJ whole genome shotgun (WGS) entry which is preliminary data.</text>
</comment>
<evidence type="ECO:0000313" key="3">
    <source>
        <dbReference type="Proteomes" id="UP000554235"/>
    </source>
</evidence>
<dbReference type="PROSITE" id="PS50181">
    <property type="entry name" value="FBOX"/>
    <property type="match status" value="1"/>
</dbReference>
<keyword evidence="3" id="KW-1185">Reference proteome</keyword>
<name>A0A8H4LEU1_9HYPO</name>
<organism evidence="2 3">
    <name type="scientific">Fusarium albosuccineum</name>
    <dbReference type="NCBI Taxonomy" id="1237068"/>
    <lineage>
        <taxon>Eukaryota</taxon>
        <taxon>Fungi</taxon>
        <taxon>Dikarya</taxon>
        <taxon>Ascomycota</taxon>
        <taxon>Pezizomycotina</taxon>
        <taxon>Sordariomycetes</taxon>
        <taxon>Hypocreomycetidae</taxon>
        <taxon>Hypocreales</taxon>
        <taxon>Nectriaceae</taxon>
        <taxon>Fusarium</taxon>
        <taxon>Fusarium decemcellulare species complex</taxon>
    </lineage>
</organism>
<proteinExistence type="predicted"/>
<dbReference type="Proteomes" id="UP000554235">
    <property type="component" value="Unassembled WGS sequence"/>
</dbReference>
<feature type="domain" description="F-box" evidence="1">
    <location>
        <begin position="6"/>
        <end position="51"/>
    </location>
</feature>
<protein>
    <recommendedName>
        <fullName evidence="1">F-box domain-containing protein</fullName>
    </recommendedName>
</protein>
<accession>A0A8H4LEU1</accession>